<accession>A0ABR0Q7S0</accession>
<proteinExistence type="predicted"/>
<comment type="caution">
    <text evidence="1">The sequence shown here is derived from an EMBL/GenBank/DDBJ whole genome shotgun (WGS) entry which is preliminary data.</text>
</comment>
<gene>
    <name evidence="1" type="ORF">PVK06_011033</name>
</gene>
<name>A0ABR0Q7S0_GOSAR</name>
<reference evidence="1 2" key="1">
    <citation type="submission" date="2023-03" db="EMBL/GenBank/DDBJ databases">
        <title>WGS of Gossypium arboreum.</title>
        <authorList>
            <person name="Yu D."/>
        </authorList>
    </citation>
    <scope>NUCLEOTIDE SEQUENCE [LARGE SCALE GENOMIC DNA]</scope>
    <source>
        <tissue evidence="1">Leaf</tissue>
    </source>
</reference>
<keyword evidence="2" id="KW-1185">Reference proteome</keyword>
<organism evidence="1 2">
    <name type="scientific">Gossypium arboreum</name>
    <name type="common">Tree cotton</name>
    <name type="synonym">Gossypium nanking</name>
    <dbReference type="NCBI Taxonomy" id="29729"/>
    <lineage>
        <taxon>Eukaryota</taxon>
        <taxon>Viridiplantae</taxon>
        <taxon>Streptophyta</taxon>
        <taxon>Embryophyta</taxon>
        <taxon>Tracheophyta</taxon>
        <taxon>Spermatophyta</taxon>
        <taxon>Magnoliopsida</taxon>
        <taxon>eudicotyledons</taxon>
        <taxon>Gunneridae</taxon>
        <taxon>Pentapetalae</taxon>
        <taxon>rosids</taxon>
        <taxon>malvids</taxon>
        <taxon>Malvales</taxon>
        <taxon>Malvaceae</taxon>
        <taxon>Malvoideae</taxon>
        <taxon>Gossypium</taxon>
    </lineage>
</organism>
<evidence type="ECO:0000313" key="1">
    <source>
        <dbReference type="EMBL" id="KAK5835345.1"/>
    </source>
</evidence>
<evidence type="ECO:0000313" key="2">
    <source>
        <dbReference type="Proteomes" id="UP001358586"/>
    </source>
</evidence>
<protein>
    <submittedName>
        <fullName evidence="1">Uncharacterized protein</fullName>
    </submittedName>
</protein>
<dbReference type="EMBL" id="JARKNE010000004">
    <property type="protein sequence ID" value="KAK5835345.1"/>
    <property type="molecule type" value="Genomic_DNA"/>
</dbReference>
<sequence length="133" mass="15130">MAKAHMPQVTYSSNLRKWKGSSSGQRVAPYLLVGSKPGPPSKEKVQLLLKLPEKGILSENSDSESSYYITGVFLSSIQRRKFNQINALRNQAGEWIYDLEDIQNETINYFYKLYREVSTPIKGLPPSTFLQLD</sequence>
<dbReference type="Proteomes" id="UP001358586">
    <property type="component" value="Chromosome 4"/>
</dbReference>